<dbReference type="Pfam" id="PF13699">
    <property type="entry name" value="eCIS_core"/>
    <property type="match status" value="1"/>
</dbReference>
<evidence type="ECO:0000259" key="2">
    <source>
        <dbReference type="Pfam" id="PF13699"/>
    </source>
</evidence>
<evidence type="ECO:0000256" key="1">
    <source>
        <dbReference type="SAM" id="MobiDB-lite"/>
    </source>
</evidence>
<sequence length="522" mass="54072">MQRKPSGPPAGPDVPPAVDRVLASPGRALDPSSRATMERGFGRDFSHVRIHSGEAAAESARAVRAHAYTVGDHIVLGDGAGSLHGGSGRDLLAHELAHVVQQSGGGSGGSADPAALEQEADRAAQAIGGGVPFEVRGSAAPSVQRKADDSTTEFLKQKAIEGALSALGLNSTALKLVGAGIGGAIEGFRTQWTDGGTGQRLGRHLSEFSLKDVPALLSGYVQGVIQGVVSPITDLFSLFVLMEQGRDFAAKLAESALFGKSGQQAELDAILQSIAELVAPMRDVVREMKSHPLATLKSLLEFASSQGSMMAKMEDMATKAGLSGGKAIALSLEEPWEKKEKKEEPKFSIWKQPAQWANQKLEQAGEALLSGPWGRVGNKAGYALGFAVVQIVLLVFSDGIGNFIASIGRGMSTIAKAGSLLGKTLEGVGKFVQAAGAGIRAVEEAVAAVIGFLSKPLLPVLEPLMKPFGKVMDRLAKFLRKLFGVAEKESAHLAATAVAKTEGALAHAPAPPAPPHAPAAAP</sequence>
<dbReference type="RefSeq" id="WP_161092365.1">
    <property type="nucleotide sequence ID" value="NZ_WWCV01000059.1"/>
</dbReference>
<evidence type="ECO:0000313" key="3">
    <source>
        <dbReference type="EMBL" id="MYN19990.1"/>
    </source>
</evidence>
<gene>
    <name evidence="3" type="ORF">GTP81_24920</name>
</gene>
<feature type="region of interest" description="Disordered" evidence="1">
    <location>
        <begin position="1"/>
        <end position="38"/>
    </location>
</feature>
<keyword evidence="4" id="KW-1185">Reference proteome</keyword>
<feature type="non-terminal residue" evidence="3">
    <location>
        <position position="522"/>
    </location>
</feature>
<proteinExistence type="predicted"/>
<accession>A0A845HMM2</accession>
<protein>
    <submittedName>
        <fullName evidence="3">DUF4157 domain-containing protein</fullName>
    </submittedName>
</protein>
<dbReference type="Proteomes" id="UP000484875">
    <property type="component" value="Unassembled WGS sequence"/>
</dbReference>
<name>A0A845HMM2_9BURK</name>
<dbReference type="EMBL" id="WWCV01000059">
    <property type="protein sequence ID" value="MYN19990.1"/>
    <property type="molecule type" value="Genomic_DNA"/>
</dbReference>
<feature type="compositionally biased region" description="Pro residues" evidence="1">
    <location>
        <begin position="1"/>
        <end position="15"/>
    </location>
</feature>
<comment type="caution">
    <text evidence="3">The sequence shown here is derived from an EMBL/GenBank/DDBJ whole genome shotgun (WGS) entry which is preliminary data.</text>
</comment>
<dbReference type="AlphaFoldDB" id="A0A845HMM2"/>
<reference evidence="3 4" key="1">
    <citation type="submission" date="2019-12" db="EMBL/GenBank/DDBJ databases">
        <title>Novel species isolated from a subtropical stream in China.</title>
        <authorList>
            <person name="Lu H."/>
        </authorList>
    </citation>
    <scope>NUCLEOTIDE SEQUENCE [LARGE SCALE GENOMIC DNA]</scope>
    <source>
        <strain evidence="3 4">FT107W</strain>
    </source>
</reference>
<dbReference type="InterPro" id="IPR025295">
    <property type="entry name" value="eCIS_core_dom"/>
</dbReference>
<organism evidence="3 4">
    <name type="scientific">Duganella vulcania</name>
    <dbReference type="NCBI Taxonomy" id="2692166"/>
    <lineage>
        <taxon>Bacteria</taxon>
        <taxon>Pseudomonadati</taxon>
        <taxon>Pseudomonadota</taxon>
        <taxon>Betaproteobacteria</taxon>
        <taxon>Burkholderiales</taxon>
        <taxon>Oxalobacteraceae</taxon>
        <taxon>Telluria group</taxon>
        <taxon>Duganella</taxon>
    </lineage>
</organism>
<feature type="domain" description="eCIS core" evidence="2">
    <location>
        <begin position="29"/>
        <end position="105"/>
    </location>
</feature>
<evidence type="ECO:0000313" key="4">
    <source>
        <dbReference type="Proteomes" id="UP000484875"/>
    </source>
</evidence>